<dbReference type="Proteomes" id="UP000503164">
    <property type="component" value="Plasmid pCM2_1101"/>
</dbReference>
<keyword evidence="3" id="KW-0614">Plasmid</keyword>
<dbReference type="Gene3D" id="3.90.1530.30">
    <property type="match status" value="1"/>
</dbReference>
<dbReference type="SUPFAM" id="SSF110849">
    <property type="entry name" value="ParB/Sulfiredoxin"/>
    <property type="match status" value="1"/>
</dbReference>
<dbReference type="SUPFAM" id="SSF109709">
    <property type="entry name" value="KorB DNA-binding domain-like"/>
    <property type="match status" value="1"/>
</dbReference>
<geneLocation type="plasmid" evidence="3 4">
    <name>pCM2_1101</name>
</geneLocation>
<dbReference type="InterPro" id="IPR036086">
    <property type="entry name" value="ParB/Sulfiredoxin_sf"/>
</dbReference>
<dbReference type="EMBL" id="CP048050">
    <property type="protein sequence ID" value="QIS46459.1"/>
    <property type="molecule type" value="Genomic_DNA"/>
</dbReference>
<evidence type="ECO:0000259" key="2">
    <source>
        <dbReference type="SMART" id="SM00470"/>
    </source>
</evidence>
<organism evidence="3 4">
    <name type="scientific">Clavibacter capsici</name>
    <dbReference type="NCBI Taxonomy" id="1874630"/>
    <lineage>
        <taxon>Bacteria</taxon>
        <taxon>Bacillati</taxon>
        <taxon>Actinomycetota</taxon>
        <taxon>Actinomycetes</taxon>
        <taxon>Micrococcales</taxon>
        <taxon>Microbacteriaceae</taxon>
        <taxon>Clavibacter</taxon>
    </lineage>
</organism>
<reference evidence="3 4" key="1">
    <citation type="journal article" date="2020" name="Mol. Plant Pathol.">
        <title>Plasmid composition and the chpG gene determine the virulence level of Clavibacter capsici natural isolates in pepper.</title>
        <authorList>
            <person name="Hwang I.S."/>
            <person name="Lee H.M."/>
            <person name="Oh E.J."/>
            <person name="Lee S."/>
            <person name="Heu S."/>
            <person name="Oh C.S."/>
        </authorList>
    </citation>
    <scope>NUCLEOTIDE SEQUENCE [LARGE SCALE GENOMIC DNA]</scope>
    <source>
        <strain evidence="3 4">1101</strain>
    </source>
</reference>
<evidence type="ECO:0000313" key="3">
    <source>
        <dbReference type="EMBL" id="QIS46459.1"/>
    </source>
</evidence>
<gene>
    <name evidence="3" type="ORF">GW570_14830</name>
</gene>
<feature type="region of interest" description="Disordered" evidence="1">
    <location>
        <begin position="467"/>
        <end position="522"/>
    </location>
</feature>
<feature type="compositionally biased region" description="Basic and acidic residues" evidence="1">
    <location>
        <begin position="467"/>
        <end position="484"/>
    </location>
</feature>
<proteinExistence type="predicted"/>
<dbReference type="Gene3D" id="1.10.10.2830">
    <property type="match status" value="1"/>
</dbReference>
<dbReference type="InterPro" id="IPR050336">
    <property type="entry name" value="Chromosome_partition/occlusion"/>
</dbReference>
<dbReference type="SMART" id="SM00470">
    <property type="entry name" value="ParB"/>
    <property type="match status" value="1"/>
</dbReference>
<dbReference type="PANTHER" id="PTHR33375:SF7">
    <property type="entry name" value="CHROMOSOME 2-PARTITIONING PROTEIN PARB-RELATED"/>
    <property type="match status" value="1"/>
</dbReference>
<evidence type="ECO:0000256" key="1">
    <source>
        <dbReference type="SAM" id="MobiDB-lite"/>
    </source>
</evidence>
<feature type="domain" description="ParB-like N-terminal" evidence="2">
    <location>
        <begin position="21"/>
        <end position="110"/>
    </location>
</feature>
<name>A0AAE6XTF0_9MICO</name>
<dbReference type="PANTHER" id="PTHR33375">
    <property type="entry name" value="CHROMOSOME-PARTITIONING PROTEIN PARB-RELATED"/>
    <property type="match status" value="1"/>
</dbReference>
<dbReference type="AlphaFoldDB" id="A0AAE6XTF0"/>
<protein>
    <submittedName>
        <fullName evidence="3">ParB N-terminal domain-containing protein</fullName>
    </submittedName>
</protein>
<dbReference type="Pfam" id="PF02195">
    <property type="entry name" value="ParB_N"/>
    <property type="match status" value="1"/>
</dbReference>
<evidence type="ECO:0000313" key="4">
    <source>
        <dbReference type="Proteomes" id="UP000503164"/>
    </source>
</evidence>
<dbReference type="GO" id="GO:0005694">
    <property type="term" value="C:chromosome"/>
    <property type="evidence" value="ECO:0007669"/>
    <property type="project" value="TreeGrafter"/>
</dbReference>
<accession>A0AAE6XTF0</accession>
<dbReference type="GO" id="GO:0007059">
    <property type="term" value="P:chromosome segregation"/>
    <property type="evidence" value="ECO:0007669"/>
    <property type="project" value="TreeGrafter"/>
</dbReference>
<dbReference type="InterPro" id="IPR003115">
    <property type="entry name" value="ParB_N"/>
</dbReference>
<feature type="compositionally biased region" description="Acidic residues" evidence="1">
    <location>
        <begin position="512"/>
        <end position="522"/>
    </location>
</feature>
<sequence>MEERTHVTITENTTSPVGVIEYLDPNALIIEENVRPSADLDREFVQSIKANGVLTPVRARRDGEGRVLVRAGQRRTLAAREVGLATMPVHIIEGDEATTERIVQQLVENDQRLALTDAERTVAFKQLQFEGLSATAISKRTGTGARTVKKTLAVANTPSAAAALTDHQLTLDQAAALVEFDEYPKVQARLIETVRTNPGRFAHELRFAQNELARKKAVQAVIVDHESRGYVIVDPEKPEHAGFVPVRDLVTADGGDALLTAEKMDTLDGLGVRVIAYLRDPEPVYYLRDPEAVGYRRDETTATATSAGCMSEEQKAEQKAERRRVIANNKAWDSAESVRREFVAALVKRRALPKDAASVIAAGLTTHRYEVGRAMQVGSALAHEFLGVECERGYYSDSLGQYAAATPTKAQHVALAVVLGGIEASMSRESWRNPDATAAAYLRQLVTWGYNLSVVEQIITDLDEKRRADRDTVNAADASEKDAPEPETDMVGPALDTAAVEDRPEPLAADPADPEVDPAEAA</sequence>
<keyword evidence="4" id="KW-1185">Reference proteome</keyword>